<reference evidence="2 3" key="1">
    <citation type="submission" date="2019-11" db="EMBL/GenBank/DDBJ databases">
        <title>Nocardia sp. nov. CT2-14 isolated from soil.</title>
        <authorList>
            <person name="Kanchanasin P."/>
            <person name="Tanasupawat S."/>
            <person name="Yuki M."/>
            <person name="Kudo T."/>
        </authorList>
    </citation>
    <scope>NUCLEOTIDE SEQUENCE [LARGE SCALE GENOMIC DNA]</scope>
    <source>
        <strain evidence="2 3">CT2-14</strain>
    </source>
</reference>
<dbReference type="AlphaFoldDB" id="A0A6I3KWG2"/>
<name>A0A6I3KWG2_9NOCA</name>
<sequence length="49" mass="5011">MPDDGVSARGVKVLVCEDDEQLGERVRRGRGRGDTSCAPEGPGGATGPV</sequence>
<evidence type="ECO:0000313" key="2">
    <source>
        <dbReference type="EMBL" id="MTE13957.1"/>
    </source>
</evidence>
<evidence type="ECO:0000313" key="3">
    <source>
        <dbReference type="Proteomes" id="UP000432464"/>
    </source>
</evidence>
<feature type="region of interest" description="Disordered" evidence="1">
    <location>
        <begin position="20"/>
        <end position="49"/>
    </location>
</feature>
<comment type="caution">
    <text evidence="2">The sequence shown here is derived from an EMBL/GenBank/DDBJ whole genome shotgun (WGS) entry which is preliminary data.</text>
</comment>
<dbReference type="Proteomes" id="UP000432464">
    <property type="component" value="Unassembled WGS sequence"/>
</dbReference>
<accession>A0A6I3KWG2</accession>
<protein>
    <submittedName>
        <fullName evidence="2">Uncharacterized protein</fullName>
    </submittedName>
</protein>
<dbReference type="EMBL" id="WMBB01000006">
    <property type="protein sequence ID" value="MTE13957.1"/>
    <property type="molecule type" value="Genomic_DNA"/>
</dbReference>
<organism evidence="2 3">
    <name type="scientific">Nocardia aurantiaca</name>
    <dbReference type="NCBI Taxonomy" id="2675850"/>
    <lineage>
        <taxon>Bacteria</taxon>
        <taxon>Bacillati</taxon>
        <taxon>Actinomycetota</taxon>
        <taxon>Actinomycetes</taxon>
        <taxon>Mycobacteriales</taxon>
        <taxon>Nocardiaceae</taxon>
        <taxon>Nocardia</taxon>
    </lineage>
</organism>
<evidence type="ECO:0000256" key="1">
    <source>
        <dbReference type="SAM" id="MobiDB-lite"/>
    </source>
</evidence>
<dbReference type="RefSeq" id="WP_154788407.1">
    <property type="nucleotide sequence ID" value="NZ_WMBB01000006.1"/>
</dbReference>
<keyword evidence="3" id="KW-1185">Reference proteome</keyword>
<proteinExistence type="predicted"/>
<gene>
    <name evidence="2" type="ORF">GLP40_14415</name>
</gene>